<keyword evidence="2" id="KW-0472">Membrane</keyword>
<dbReference type="InterPro" id="IPR019277">
    <property type="entry name" value="DUF2304"/>
</dbReference>
<feature type="coiled-coil region" evidence="1">
    <location>
        <begin position="89"/>
        <end position="116"/>
    </location>
</feature>
<keyword evidence="2" id="KW-0812">Transmembrane</keyword>
<proteinExistence type="predicted"/>
<feature type="transmembrane region" description="Helical" evidence="2">
    <location>
        <begin position="6"/>
        <end position="24"/>
    </location>
</feature>
<organism evidence="3 4">
    <name type="scientific">Acetobacterium fimetarium</name>
    <dbReference type="NCBI Taxonomy" id="52691"/>
    <lineage>
        <taxon>Bacteria</taxon>
        <taxon>Bacillati</taxon>
        <taxon>Bacillota</taxon>
        <taxon>Clostridia</taxon>
        <taxon>Eubacteriales</taxon>
        <taxon>Eubacteriaceae</taxon>
        <taxon>Acetobacterium</taxon>
    </lineage>
</organism>
<evidence type="ECO:0000256" key="2">
    <source>
        <dbReference type="SAM" id="Phobius"/>
    </source>
</evidence>
<gene>
    <name evidence="3" type="ORF">GH808_08555</name>
</gene>
<keyword evidence="4" id="KW-1185">Reference proteome</keyword>
<feature type="transmembrane region" description="Helical" evidence="2">
    <location>
        <begin position="36"/>
        <end position="64"/>
    </location>
</feature>
<evidence type="ECO:0000313" key="3">
    <source>
        <dbReference type="EMBL" id="MBC3804482.1"/>
    </source>
</evidence>
<comment type="caution">
    <text evidence="3">The sequence shown here is derived from an EMBL/GenBank/DDBJ whole genome shotgun (WGS) entry which is preliminary data.</text>
</comment>
<evidence type="ECO:0000256" key="1">
    <source>
        <dbReference type="SAM" id="Coils"/>
    </source>
</evidence>
<keyword evidence="2" id="KW-1133">Transmembrane helix</keyword>
<reference evidence="3 4" key="1">
    <citation type="journal article" date="2020" name="mSystems">
        <title>Defining Genomic and Predicted Metabolic Features of the Acetobacterium Genus.</title>
        <authorList>
            <person name="Ross D.E."/>
            <person name="Marshall C.W."/>
            <person name="Gulliver D."/>
            <person name="May H.D."/>
            <person name="Norman R.S."/>
        </authorList>
    </citation>
    <scope>NUCLEOTIDE SEQUENCE [LARGE SCALE GENOMIC DNA]</scope>
    <source>
        <strain evidence="3 4">DSM 8238</strain>
    </source>
</reference>
<accession>A0ABR6WV42</accession>
<dbReference type="EMBL" id="WJBC01000010">
    <property type="protein sequence ID" value="MBC3804482.1"/>
    <property type="molecule type" value="Genomic_DNA"/>
</dbReference>
<feature type="transmembrane region" description="Helical" evidence="2">
    <location>
        <begin position="70"/>
        <end position="89"/>
    </location>
</feature>
<protein>
    <submittedName>
        <fullName evidence="3">DUF2304 family protein</fullName>
    </submittedName>
</protein>
<sequence length="124" mass="14354">MNISLRFFLIVSILIYLGIIIHFLKKRELNLRYSLIWIFSAVSMLLVSIFPEIIITFTSFVGIVDVVNSVFVLEGMFVLLIVLSLTAIVSHLNEKNRQLIQAVALLEKRVRVLENHRIENKKDE</sequence>
<name>A0ABR6WV42_9FIRM</name>
<dbReference type="Proteomes" id="UP000603234">
    <property type="component" value="Unassembled WGS sequence"/>
</dbReference>
<keyword evidence="1" id="KW-0175">Coiled coil</keyword>
<dbReference type="Pfam" id="PF10066">
    <property type="entry name" value="DUF2304"/>
    <property type="match status" value="1"/>
</dbReference>
<dbReference type="RefSeq" id="WP_186842365.1">
    <property type="nucleotide sequence ID" value="NZ_WJBC01000010.1"/>
</dbReference>
<evidence type="ECO:0000313" key="4">
    <source>
        <dbReference type="Proteomes" id="UP000603234"/>
    </source>
</evidence>